<dbReference type="EMBL" id="CAMXCT030006640">
    <property type="protein sequence ID" value="CAL4804842.1"/>
    <property type="molecule type" value="Genomic_DNA"/>
</dbReference>
<reference evidence="3 4" key="2">
    <citation type="submission" date="2024-05" db="EMBL/GenBank/DDBJ databases">
        <authorList>
            <person name="Chen Y."/>
            <person name="Shah S."/>
            <person name="Dougan E. K."/>
            <person name="Thang M."/>
            <person name="Chan C."/>
        </authorList>
    </citation>
    <scope>NUCLEOTIDE SEQUENCE [LARGE SCALE GENOMIC DNA]</scope>
</reference>
<dbReference type="EMBL" id="CAMXCT020006640">
    <property type="protein sequence ID" value="CAL1170905.1"/>
    <property type="molecule type" value="Genomic_DNA"/>
</dbReference>
<dbReference type="InterPro" id="IPR029021">
    <property type="entry name" value="Prot-tyrosine_phosphatase-like"/>
</dbReference>
<dbReference type="EMBL" id="CAMXCT010006640">
    <property type="protein sequence ID" value="CAI4017530.1"/>
    <property type="molecule type" value="Genomic_DNA"/>
</dbReference>
<feature type="region of interest" description="Disordered" evidence="1">
    <location>
        <begin position="164"/>
        <end position="196"/>
    </location>
</feature>
<evidence type="ECO:0000313" key="4">
    <source>
        <dbReference type="Proteomes" id="UP001152797"/>
    </source>
</evidence>
<evidence type="ECO:0000256" key="1">
    <source>
        <dbReference type="SAM" id="MobiDB-lite"/>
    </source>
</evidence>
<keyword evidence="4" id="KW-1185">Reference proteome</keyword>
<gene>
    <name evidence="2" type="ORF">C1SCF055_LOCUS42168</name>
</gene>
<dbReference type="OrthoDB" id="446307at2759"/>
<comment type="caution">
    <text evidence="2">The sequence shown here is derived from an EMBL/GenBank/DDBJ whole genome shotgun (WGS) entry which is preliminary data.</text>
</comment>
<dbReference type="Proteomes" id="UP001152797">
    <property type="component" value="Unassembled WGS sequence"/>
</dbReference>
<protein>
    <submittedName>
        <fullName evidence="3">Retrovirus-related Pol polyprotein from transposon TNT 1-94</fullName>
    </submittedName>
</protein>
<dbReference type="AlphaFoldDB" id="A0A9P1GMG2"/>
<proteinExistence type="predicted"/>
<reference evidence="2" key="1">
    <citation type="submission" date="2022-10" db="EMBL/GenBank/DDBJ databases">
        <authorList>
            <person name="Chen Y."/>
            <person name="Dougan E. K."/>
            <person name="Chan C."/>
            <person name="Rhodes N."/>
            <person name="Thang M."/>
        </authorList>
    </citation>
    <scope>NUCLEOTIDE SEQUENCE</scope>
</reference>
<name>A0A9P1GMG2_9DINO</name>
<accession>A0A9P1GMG2</accession>
<dbReference type="Gene3D" id="3.90.190.10">
    <property type="entry name" value="Protein tyrosine phosphatase superfamily"/>
    <property type="match status" value="1"/>
</dbReference>
<organism evidence="2">
    <name type="scientific">Cladocopium goreaui</name>
    <dbReference type="NCBI Taxonomy" id="2562237"/>
    <lineage>
        <taxon>Eukaryota</taxon>
        <taxon>Sar</taxon>
        <taxon>Alveolata</taxon>
        <taxon>Dinophyceae</taxon>
        <taxon>Suessiales</taxon>
        <taxon>Symbiodiniaceae</taxon>
        <taxon>Cladocopium</taxon>
    </lineage>
</organism>
<evidence type="ECO:0000313" key="3">
    <source>
        <dbReference type="EMBL" id="CAL4804842.1"/>
    </source>
</evidence>
<sequence length="208" mass="23116">MQRQALSLQEALEKVKRARPQALPNHGFVQCLQLLETADLKAAHKSWTDANAVSQNSRDRCVQKLREKADKVAEVAAALEEQLQNLDPENTSKLRGALKALRKLARDIEKLKPRRTIDDNIAHCVRKETAQKVSHLLSIWEAKLPACPEEECEEIGPTLIVDLEDEDSDQDLDDPGGDHLPSLDGSGASVPARPRVPSIECRQRVVSL</sequence>
<feature type="compositionally biased region" description="Acidic residues" evidence="1">
    <location>
        <begin position="164"/>
        <end position="175"/>
    </location>
</feature>
<evidence type="ECO:0000313" key="2">
    <source>
        <dbReference type="EMBL" id="CAI4017530.1"/>
    </source>
</evidence>